<comment type="similarity">
    <text evidence="1">Belongs to the CTAG/PCC1 family.</text>
</comment>
<dbReference type="NCBIfam" id="NF011470">
    <property type="entry name" value="PRK14887.1"/>
    <property type="match status" value="1"/>
</dbReference>
<proteinExistence type="inferred from homology"/>
<dbReference type="Proteomes" id="UP000466535">
    <property type="component" value="Unassembled WGS sequence"/>
</dbReference>
<gene>
    <name evidence="2" type="ORF">GRX03_15935</name>
</gene>
<protein>
    <submittedName>
        <fullName evidence="2">KEOPS complex Pcc1-like subunit</fullName>
    </submittedName>
</protein>
<name>A0A6B0T497_9EURY</name>
<evidence type="ECO:0000256" key="1">
    <source>
        <dbReference type="ARBA" id="ARBA00007073"/>
    </source>
</evidence>
<dbReference type="EMBL" id="WUUT01000008">
    <property type="protein sequence ID" value="MXR53088.1"/>
    <property type="molecule type" value="Genomic_DNA"/>
</dbReference>
<evidence type="ECO:0000313" key="2">
    <source>
        <dbReference type="EMBL" id="MXR53088.1"/>
    </source>
</evidence>
<comment type="caution">
    <text evidence="2">The sequence shown here is derived from an EMBL/GenBank/DDBJ whole genome shotgun (WGS) entry which is preliminary data.</text>
</comment>
<dbReference type="AlphaFoldDB" id="A0A6B0T497"/>
<reference evidence="2 3" key="1">
    <citation type="submission" date="2019-12" db="EMBL/GenBank/DDBJ databases">
        <title>Isolation and characterization of three novel carbon monoxide-oxidizing members of Halobacteria from salione crusts and soils.</title>
        <authorList>
            <person name="Myers M.R."/>
            <person name="King G.M."/>
        </authorList>
    </citation>
    <scope>NUCLEOTIDE SEQUENCE [LARGE SCALE GENOMIC DNA]</scope>
    <source>
        <strain evidence="2 3">WSH3</strain>
    </source>
</reference>
<keyword evidence="3" id="KW-1185">Reference proteome</keyword>
<dbReference type="Gene3D" id="3.30.310.50">
    <property type="entry name" value="Alpha-D-phosphohexomutase, C-terminal domain"/>
    <property type="match status" value="1"/>
</dbReference>
<dbReference type="RefSeq" id="WP_368278585.1">
    <property type="nucleotide sequence ID" value="NZ_WUUT01000008.1"/>
</dbReference>
<dbReference type="InterPro" id="IPR015419">
    <property type="entry name" value="CTAG/Pcc1"/>
</dbReference>
<sequence>MVHEAVLSFQYDSPEQAARVADAIDPELGEIDDDRSGVRADRDGSALELTVEAEDLVAMRAAINTWCSLVDVAERAGATE</sequence>
<evidence type="ECO:0000313" key="3">
    <source>
        <dbReference type="Proteomes" id="UP000466535"/>
    </source>
</evidence>
<accession>A0A6B0T497</accession>
<organism evidence="2 3">
    <name type="scientific">Halovenus carboxidivorans</name>
    <dbReference type="NCBI Taxonomy" id="2692199"/>
    <lineage>
        <taxon>Archaea</taxon>
        <taxon>Methanobacteriati</taxon>
        <taxon>Methanobacteriota</taxon>
        <taxon>Stenosarchaea group</taxon>
        <taxon>Halobacteria</taxon>
        <taxon>Halobacteriales</taxon>
        <taxon>Haloarculaceae</taxon>
        <taxon>Halovenus</taxon>
    </lineage>
</organism>
<dbReference type="Pfam" id="PF09341">
    <property type="entry name" value="Pcc1"/>
    <property type="match status" value="1"/>
</dbReference>